<evidence type="ECO:0000256" key="2">
    <source>
        <dbReference type="ARBA" id="ARBA00038334"/>
    </source>
</evidence>
<dbReference type="AlphaFoldDB" id="L7M5A4"/>
<evidence type="ECO:0000313" key="4">
    <source>
        <dbReference type="EMBL" id="JAA59205.1"/>
    </source>
</evidence>
<dbReference type="PANTHER" id="PTHR43329">
    <property type="entry name" value="EPOXIDE HYDROLASE"/>
    <property type="match status" value="1"/>
</dbReference>
<reference evidence="4" key="1">
    <citation type="submission" date="2012-11" db="EMBL/GenBank/DDBJ databases">
        <authorList>
            <person name="Lucero-Rivera Y.E."/>
            <person name="Tovar-Ramirez D."/>
        </authorList>
    </citation>
    <scope>NUCLEOTIDE SEQUENCE</scope>
    <source>
        <tissue evidence="4">Salivary gland</tissue>
    </source>
</reference>
<dbReference type="InterPro" id="IPR000639">
    <property type="entry name" value="Epox_hydrolase-like"/>
</dbReference>
<organism evidence="4">
    <name type="scientific">Rhipicephalus pulchellus</name>
    <name type="common">Yellow backed tick</name>
    <name type="synonym">Dermacentor pulchellus</name>
    <dbReference type="NCBI Taxonomy" id="72859"/>
    <lineage>
        <taxon>Eukaryota</taxon>
        <taxon>Metazoa</taxon>
        <taxon>Ecdysozoa</taxon>
        <taxon>Arthropoda</taxon>
        <taxon>Chelicerata</taxon>
        <taxon>Arachnida</taxon>
        <taxon>Acari</taxon>
        <taxon>Parasitiformes</taxon>
        <taxon>Ixodida</taxon>
        <taxon>Ixodoidea</taxon>
        <taxon>Ixodidae</taxon>
        <taxon>Rhipicephalinae</taxon>
        <taxon>Rhipicephalus</taxon>
        <taxon>Rhipicephalus</taxon>
    </lineage>
</organism>
<sequence>MMPPAVGKLIFIAIGTTMWIWMQAYVKVQVTLHGESILKPKSRTVPADFTNSTYGIHETVELNNIYVHYVKKGCANENSGKPMLLLLHGFLDFWHIWNHQIDVLGREFCVIAPDLRGYGNTTKPENTTTYLMKNLVEDLKLLIEKLNNIEKRKVFLVGHDWGAMIGFVFATLHENMIEGLIIVNGMHPMAFARRLLESITQMKMSWYFLPFRHEDVPEKYLIMWDFSFFDKIHKGFTFSEEEAHKYVFSQEYALTGALNYYRAFNNDNDQLKKFKYRKINVTTLILWGEQDAFLTTPIARYNQVYLTRSEVVYYPGAGHWLLRECYNEVTEQIRHFVSTTLAVEPHKYAGMTIQRSSNDLCRRSRAPLKSWLLRALAWLPQNVSIPRLMAE</sequence>
<dbReference type="EMBL" id="GACK01005829">
    <property type="protein sequence ID" value="JAA59205.1"/>
    <property type="molecule type" value="mRNA"/>
</dbReference>
<dbReference type="Pfam" id="PF00561">
    <property type="entry name" value="Abhydrolase_1"/>
    <property type="match status" value="1"/>
</dbReference>
<accession>L7M5A4</accession>
<comment type="similarity">
    <text evidence="2">Belongs to the AB hydrolase superfamily. Epoxide hydrolase family.</text>
</comment>
<dbReference type="GO" id="GO:0004301">
    <property type="term" value="F:epoxide hydrolase activity"/>
    <property type="evidence" value="ECO:0007669"/>
    <property type="project" value="UniProtKB-ARBA"/>
</dbReference>
<reference evidence="4" key="2">
    <citation type="journal article" date="2015" name="J. Proteomics">
        <title>Sexual differences in the sialomes of the zebra tick, Rhipicephalus pulchellus.</title>
        <authorList>
            <person name="Tan A.W."/>
            <person name="Francischetti I.M."/>
            <person name="Slovak M."/>
            <person name="Kini R.M."/>
            <person name="Ribeiro J.M."/>
        </authorList>
    </citation>
    <scope>NUCLEOTIDE SEQUENCE</scope>
    <source>
        <tissue evidence="4">Salivary gland</tissue>
    </source>
</reference>
<keyword evidence="1 4" id="KW-0378">Hydrolase</keyword>
<name>L7M5A4_RHIPC</name>
<protein>
    <submittedName>
        <fullName evidence="4">Putative soluble epoxide hydrolase</fullName>
    </submittedName>
</protein>
<feature type="domain" description="AB hydrolase-1" evidence="3">
    <location>
        <begin position="82"/>
        <end position="322"/>
    </location>
</feature>
<dbReference type="Gene3D" id="3.40.50.1820">
    <property type="entry name" value="alpha/beta hydrolase"/>
    <property type="match status" value="1"/>
</dbReference>
<dbReference type="SUPFAM" id="SSF53474">
    <property type="entry name" value="alpha/beta-Hydrolases"/>
    <property type="match status" value="1"/>
</dbReference>
<evidence type="ECO:0000259" key="3">
    <source>
        <dbReference type="Pfam" id="PF00561"/>
    </source>
</evidence>
<dbReference type="PRINTS" id="PR00412">
    <property type="entry name" value="EPOXHYDRLASE"/>
</dbReference>
<evidence type="ECO:0000256" key="1">
    <source>
        <dbReference type="ARBA" id="ARBA00022801"/>
    </source>
</evidence>
<dbReference type="PRINTS" id="PR00111">
    <property type="entry name" value="ABHYDROLASE"/>
</dbReference>
<dbReference type="InterPro" id="IPR000073">
    <property type="entry name" value="AB_hydrolase_1"/>
</dbReference>
<proteinExistence type="evidence at transcript level"/>
<dbReference type="InterPro" id="IPR029058">
    <property type="entry name" value="AB_hydrolase_fold"/>
</dbReference>